<reference evidence="2 3" key="1">
    <citation type="submission" date="2016-05" db="EMBL/GenBank/DDBJ databases">
        <title>Paenibacillus sp. 1ZS3-15 nov., isolated from the rhizosphere soil.</title>
        <authorList>
            <person name="Zhang X.X."/>
            <person name="Zhang J."/>
        </authorList>
    </citation>
    <scope>NUCLEOTIDE SEQUENCE [LARGE SCALE GENOMIC DNA]</scope>
    <source>
        <strain evidence="2 3">1ZS3-15</strain>
    </source>
</reference>
<gene>
    <name evidence="2" type="ORF">A8708_20650</name>
</gene>
<comment type="caution">
    <text evidence="2">The sequence shown here is derived from an EMBL/GenBank/DDBJ whole genome shotgun (WGS) entry which is preliminary data.</text>
</comment>
<feature type="domain" description="Xylose isomerase-like TIM barrel" evidence="1">
    <location>
        <begin position="25"/>
        <end position="211"/>
    </location>
</feature>
<dbReference type="PANTHER" id="PTHR12110">
    <property type="entry name" value="HYDROXYPYRUVATE ISOMERASE"/>
    <property type="match status" value="1"/>
</dbReference>
<dbReference type="GO" id="GO:0016853">
    <property type="term" value="F:isomerase activity"/>
    <property type="evidence" value="ECO:0007669"/>
    <property type="project" value="UniProtKB-KW"/>
</dbReference>
<organism evidence="2 3">
    <name type="scientific">Paenibacillus oryzisoli</name>
    <dbReference type="NCBI Taxonomy" id="1850517"/>
    <lineage>
        <taxon>Bacteria</taxon>
        <taxon>Bacillati</taxon>
        <taxon>Bacillota</taxon>
        <taxon>Bacilli</taxon>
        <taxon>Bacillales</taxon>
        <taxon>Paenibacillaceae</taxon>
        <taxon>Paenibacillus</taxon>
    </lineage>
</organism>
<keyword evidence="2" id="KW-0413">Isomerase</keyword>
<accession>A0A198A5U0</accession>
<protein>
    <submittedName>
        <fullName evidence="2">Xylose isomerase</fullName>
    </submittedName>
</protein>
<dbReference type="InterPro" id="IPR050312">
    <property type="entry name" value="IolE/XylAMocC-like"/>
</dbReference>
<dbReference type="InterPro" id="IPR036237">
    <property type="entry name" value="Xyl_isomerase-like_sf"/>
</dbReference>
<dbReference type="EMBL" id="LYPB01000076">
    <property type="protein sequence ID" value="OAS16421.1"/>
    <property type="molecule type" value="Genomic_DNA"/>
</dbReference>
<name>A0A198A5U0_9BACL</name>
<dbReference type="AlphaFoldDB" id="A0A198A5U0"/>
<dbReference type="Gene3D" id="3.20.20.150">
    <property type="entry name" value="Divalent-metal-dependent TIM barrel enzymes"/>
    <property type="match status" value="1"/>
</dbReference>
<dbReference type="Proteomes" id="UP000078454">
    <property type="component" value="Unassembled WGS sequence"/>
</dbReference>
<proteinExistence type="predicted"/>
<dbReference type="SUPFAM" id="SSF51658">
    <property type="entry name" value="Xylose isomerase-like"/>
    <property type="match status" value="1"/>
</dbReference>
<evidence type="ECO:0000313" key="3">
    <source>
        <dbReference type="Proteomes" id="UP000078454"/>
    </source>
</evidence>
<dbReference type="STRING" id="1850517.A8708_20650"/>
<sequence length="256" mass="28774">MKQKFAVQLYTLRNECAQDFPGVLRELKGMGWAGVEFAGLHSYSAEEIAEVLQGTGLQTAGMHVSFERLNSELESVLTEARRLNTSTLICPTVPRELRNEEGFEQFHAQLNDTAKKIQPGGFTLSFHNHAFEFETIINGKNALEYILEPSADNAVLAEVDVYWVAKARQDPAAFIRLYSHRMPTIHLKDMRDDESRSFAEIGTGVINFDPILIWGEGNGVAWYVVEQDVCQGNPMDCVKLSLTNLHRIAERLGEDL</sequence>
<dbReference type="PANTHER" id="PTHR12110:SF41">
    <property type="entry name" value="INOSOSE DEHYDRATASE"/>
    <property type="match status" value="1"/>
</dbReference>
<evidence type="ECO:0000313" key="2">
    <source>
        <dbReference type="EMBL" id="OAS16421.1"/>
    </source>
</evidence>
<dbReference type="OrthoDB" id="9798407at2"/>
<dbReference type="RefSeq" id="WP_068667478.1">
    <property type="nucleotide sequence ID" value="NZ_LYPB01000076.1"/>
</dbReference>
<evidence type="ECO:0000259" key="1">
    <source>
        <dbReference type="Pfam" id="PF01261"/>
    </source>
</evidence>
<keyword evidence="3" id="KW-1185">Reference proteome</keyword>
<dbReference type="InterPro" id="IPR013022">
    <property type="entry name" value="Xyl_isomerase-like_TIM-brl"/>
</dbReference>
<dbReference type="Pfam" id="PF01261">
    <property type="entry name" value="AP_endonuc_2"/>
    <property type="match status" value="1"/>
</dbReference>